<dbReference type="PANTHER" id="PTHR24273">
    <property type="entry name" value="FI04643P-RELATED"/>
    <property type="match status" value="1"/>
</dbReference>
<dbReference type="NCBIfam" id="TIGR04183">
    <property type="entry name" value="Por_Secre_tail"/>
    <property type="match status" value="1"/>
</dbReference>
<dbReference type="PANTHER" id="PTHR24273:SF32">
    <property type="entry name" value="HYALIN"/>
    <property type="match status" value="1"/>
</dbReference>
<dbReference type="Pfam" id="PF18962">
    <property type="entry name" value="Por_Secre_tail"/>
    <property type="match status" value="1"/>
</dbReference>
<accession>A0A915YEJ4</accession>
<sequence length="673" mass="73339">MINYFYRESFKKEFPLSDGTHTHTSRLNTHNTHTHTLTTYYYIMNKLYFWCILLCLCNNHLLQAQCTSDSLPPTVFCRNQPLAVYLNNTGTKWVRASRIDAGSVDNCGIQRYTINGQDSLLVDCSVVGLTAQTVLRVFDYAGNSATCATQIQVRDTLAPLVSCQNITTYLDSTGLVTVVPDDIDFYSMDNCQIASKLIDGQQSIQFNCDSIASSPHVASLTVIDNHGRQNSCRAVISIVDNIPPIASCLNTITVYVDSLGQGTVAASDFDAGSVDNCGNNNLFFHINGDSVWNYNCSKIGLNNTVNLTIGDANGNMVNCATQIQVLDTIPPVVQCKPVEVYLATTGNAAVSAADIDDLSTDNCAITARTFLNGNYIKNYSCVDVGVDSVYLLIRDPSGNTGTCATTVTIRDSIKPTIVCNAANVNLTGNSLWILTPADVGVAYDNCTIDTSYLTPSVFTCQDIGTVTYTLTVEDANGNWNTCLNTVHIFADTPTIVTPTYDSLWHCTGDTLNMEGILPNNGLVYQADWIGPLGTISSGPISGQIDSLTFAHTGNYYFTIVPNNGQGCPMTDSFYLEIDSCLLANQHQAFTSPKEPILIFPNPTTGTLTVTTLGDPIQQVVIYNLAGQVVFYNDWERAATDDYEIDCSSLPTGMYIVYIQSEQARVAKRIQIEH</sequence>
<dbReference type="InterPro" id="IPR003410">
    <property type="entry name" value="HYR_dom"/>
</dbReference>
<dbReference type="KEGG" id="aup:AsAng_0023890"/>
<name>A0A915YEJ4_9BACT</name>
<evidence type="ECO:0000313" key="4">
    <source>
        <dbReference type="Proteomes" id="UP001060919"/>
    </source>
</evidence>
<evidence type="ECO:0000259" key="2">
    <source>
        <dbReference type="PROSITE" id="PS50825"/>
    </source>
</evidence>
<evidence type="ECO:0000313" key="3">
    <source>
        <dbReference type="EMBL" id="BDS11675.1"/>
    </source>
</evidence>
<keyword evidence="1" id="KW-0677">Repeat</keyword>
<gene>
    <name evidence="3" type="ORF">AsAng_0023890</name>
</gene>
<organism evidence="3 4">
    <name type="scientific">Aureispira anguillae</name>
    <dbReference type="NCBI Taxonomy" id="2864201"/>
    <lineage>
        <taxon>Bacteria</taxon>
        <taxon>Pseudomonadati</taxon>
        <taxon>Bacteroidota</taxon>
        <taxon>Saprospiria</taxon>
        <taxon>Saprospirales</taxon>
        <taxon>Saprospiraceae</taxon>
        <taxon>Aureispira</taxon>
    </lineage>
</organism>
<dbReference type="PROSITE" id="PS50825">
    <property type="entry name" value="HYR"/>
    <property type="match status" value="1"/>
</dbReference>
<dbReference type="AlphaFoldDB" id="A0A915YEJ4"/>
<evidence type="ECO:0000256" key="1">
    <source>
        <dbReference type="ARBA" id="ARBA00022737"/>
    </source>
</evidence>
<dbReference type="EMBL" id="AP026867">
    <property type="protein sequence ID" value="BDS11675.1"/>
    <property type="molecule type" value="Genomic_DNA"/>
</dbReference>
<dbReference type="Pfam" id="PF02494">
    <property type="entry name" value="HYR"/>
    <property type="match status" value="1"/>
</dbReference>
<protein>
    <submittedName>
        <fullName evidence="3">T9SS type A sorting domain-containing protein</fullName>
    </submittedName>
</protein>
<dbReference type="Proteomes" id="UP001060919">
    <property type="component" value="Chromosome"/>
</dbReference>
<reference evidence="3" key="1">
    <citation type="submission" date="2022-09" db="EMBL/GenBank/DDBJ databases">
        <title>Aureispira anguillicida sp. nov., isolated from Leptocephalus of Japanese eel Anguilla japonica.</title>
        <authorList>
            <person name="Yuasa K."/>
            <person name="Mekata T."/>
            <person name="Ikunari K."/>
        </authorList>
    </citation>
    <scope>NUCLEOTIDE SEQUENCE</scope>
    <source>
        <strain evidence="3">EL160426</strain>
    </source>
</reference>
<dbReference type="InterPro" id="IPR026444">
    <property type="entry name" value="Secre_tail"/>
</dbReference>
<proteinExistence type="predicted"/>
<feature type="domain" description="HYR" evidence="2">
    <location>
        <begin position="239"/>
        <end position="327"/>
    </location>
</feature>
<keyword evidence="4" id="KW-1185">Reference proteome</keyword>